<dbReference type="RefSeq" id="WP_243068178.1">
    <property type="nucleotide sequence ID" value="NZ_JAIVFK010000030.1"/>
</dbReference>
<sequence>MCKLQDDLELATGHIAWLKSVIVDWRTIVADLRRAGHRTENAESTLQTFIRTLKTLESYEIFLLGEIEE</sequence>
<name>A0ABS9Z9X9_9HYPH</name>
<evidence type="ECO:0000313" key="2">
    <source>
        <dbReference type="Proteomes" id="UP001139104"/>
    </source>
</evidence>
<comment type="caution">
    <text evidence="1">The sequence shown here is derived from an EMBL/GenBank/DDBJ whole genome shotgun (WGS) entry which is preliminary data.</text>
</comment>
<reference evidence="1" key="1">
    <citation type="journal article" date="2022" name="ISME J.">
        <title>Identification of active gaseous-alkane degraders at natural gas seeps.</title>
        <authorList>
            <person name="Farhan Ul Haque M."/>
            <person name="Hernandez M."/>
            <person name="Crombie A.T."/>
            <person name="Murrell J.C."/>
        </authorList>
    </citation>
    <scope>NUCLEOTIDE SEQUENCE</scope>
    <source>
        <strain evidence="1">PC2</strain>
    </source>
</reference>
<keyword evidence="2" id="KW-1185">Reference proteome</keyword>
<dbReference type="Proteomes" id="UP001139104">
    <property type="component" value="Unassembled WGS sequence"/>
</dbReference>
<dbReference type="EMBL" id="JAIVFP010000001">
    <property type="protein sequence ID" value="MCI4684275.1"/>
    <property type="molecule type" value="Genomic_DNA"/>
</dbReference>
<accession>A0ABS9Z9X9</accession>
<gene>
    <name evidence="1" type="ORF">K2U94_16150</name>
</gene>
<evidence type="ECO:0000313" key="1">
    <source>
        <dbReference type="EMBL" id="MCI4684275.1"/>
    </source>
</evidence>
<organism evidence="1 2">
    <name type="scientific">Candidatus Rhodoblastus alkanivorans</name>
    <dbReference type="NCBI Taxonomy" id="2954117"/>
    <lineage>
        <taxon>Bacteria</taxon>
        <taxon>Pseudomonadati</taxon>
        <taxon>Pseudomonadota</taxon>
        <taxon>Alphaproteobacteria</taxon>
        <taxon>Hyphomicrobiales</taxon>
        <taxon>Rhodoblastaceae</taxon>
        <taxon>Rhodoblastus</taxon>
    </lineage>
</organism>
<proteinExistence type="predicted"/>
<protein>
    <submittedName>
        <fullName evidence="1">Uncharacterized protein</fullName>
    </submittedName>
</protein>